<dbReference type="GO" id="GO:0050126">
    <property type="term" value="F:N-carbamoylputrescine amidase activity"/>
    <property type="evidence" value="ECO:0007669"/>
    <property type="project" value="TreeGrafter"/>
</dbReference>
<sequence length="292" mass="33088">MQKEKSYTIALIQMACRGAREENLQRARQRVIEAAEHGARLICLPELFSSIYFCQQEDPRFFELAEPIPGYTTDYFSLLSKTVDSVLVVPVFEKSMTGIYYNSLVVINPDGAIAGKYRKMHIPNDPQFQEKYYFTPGDLGFQTIQTVVGKIGPMICWDQWFPEAARMCALHGAKVLIYPTAIGWLPGEKEGVGAMYLDSWKTVQRGHAIANGIYTASVNRVGREPDQAGDSEIEFWGHSFIADPRGHIIAEASGKDEEIIYGKIEQQLIFETRKTWPFFRDRRVDAYHGISG</sequence>
<dbReference type="CDD" id="cd07573">
    <property type="entry name" value="CPA"/>
    <property type="match status" value="1"/>
</dbReference>
<feature type="domain" description="CN hydrolase" evidence="2">
    <location>
        <begin position="7"/>
        <end position="266"/>
    </location>
</feature>
<accession>A0A0B0EC59</accession>
<dbReference type="Proteomes" id="UP000030652">
    <property type="component" value="Unassembled WGS sequence"/>
</dbReference>
<dbReference type="Pfam" id="PF00795">
    <property type="entry name" value="CN_hydrolase"/>
    <property type="match status" value="1"/>
</dbReference>
<keyword evidence="1 3" id="KW-0378">Hydrolase</keyword>
<dbReference type="InterPro" id="IPR003010">
    <property type="entry name" value="C-N_Hydrolase"/>
</dbReference>
<name>A0A0B0EC59_9BACT</name>
<reference evidence="3 4" key="1">
    <citation type="submission" date="2014-10" db="EMBL/GenBank/DDBJ databases">
        <title>Draft genome of anammox bacterium scalindua brodae, obtained using differential coverage binning of sequence data from two enrichment reactors.</title>
        <authorList>
            <person name="Speth D.R."/>
            <person name="Russ L."/>
            <person name="Kartal B."/>
            <person name="Op den Camp H.J."/>
            <person name="Dutilh B.E."/>
            <person name="Jetten M.S."/>
        </authorList>
    </citation>
    <scope>NUCLEOTIDE SEQUENCE [LARGE SCALE GENOMIC DNA]</scope>
    <source>
        <strain evidence="3">RU1</strain>
    </source>
</reference>
<dbReference type="EMBL" id="JRYO01000272">
    <property type="protein sequence ID" value="KHE90269.1"/>
    <property type="molecule type" value="Genomic_DNA"/>
</dbReference>
<dbReference type="PANTHER" id="PTHR43674">
    <property type="entry name" value="NITRILASE C965.09-RELATED"/>
    <property type="match status" value="1"/>
</dbReference>
<dbReference type="InterPro" id="IPR050345">
    <property type="entry name" value="Aliph_Amidase/BUP"/>
</dbReference>
<dbReference type="eggNOG" id="COG0388">
    <property type="taxonomic scope" value="Bacteria"/>
</dbReference>
<dbReference type="EC" id="3.5.-.-" evidence="3"/>
<dbReference type="PANTHER" id="PTHR43674:SF2">
    <property type="entry name" value="BETA-UREIDOPROPIONASE"/>
    <property type="match status" value="1"/>
</dbReference>
<evidence type="ECO:0000313" key="4">
    <source>
        <dbReference type="Proteomes" id="UP000030652"/>
    </source>
</evidence>
<evidence type="ECO:0000256" key="1">
    <source>
        <dbReference type="ARBA" id="ARBA00022801"/>
    </source>
</evidence>
<evidence type="ECO:0000259" key="2">
    <source>
        <dbReference type="PROSITE" id="PS50263"/>
    </source>
</evidence>
<gene>
    <name evidence="3" type="ORF">SCABRO_03997</name>
</gene>
<comment type="caution">
    <text evidence="3">The sequence shown here is derived from an EMBL/GenBank/DDBJ whole genome shotgun (WGS) entry which is preliminary data.</text>
</comment>
<protein>
    <submittedName>
        <fullName evidence="3">N-carbamoyl-D-amino acid hydrolase</fullName>
        <ecNumber evidence="3">3.5.-.-</ecNumber>
    </submittedName>
</protein>
<dbReference type="SUPFAM" id="SSF56317">
    <property type="entry name" value="Carbon-nitrogen hydrolase"/>
    <property type="match status" value="1"/>
</dbReference>
<dbReference type="PROSITE" id="PS50263">
    <property type="entry name" value="CN_HYDROLASE"/>
    <property type="match status" value="1"/>
</dbReference>
<proteinExistence type="predicted"/>
<dbReference type="Gene3D" id="3.60.110.10">
    <property type="entry name" value="Carbon-nitrogen hydrolase"/>
    <property type="match status" value="1"/>
</dbReference>
<dbReference type="InterPro" id="IPR036526">
    <property type="entry name" value="C-N_Hydrolase_sf"/>
</dbReference>
<dbReference type="PATRIC" id="fig|237368.3.peg.4296"/>
<evidence type="ECO:0000313" key="3">
    <source>
        <dbReference type="EMBL" id="KHE90269.1"/>
    </source>
</evidence>
<dbReference type="AlphaFoldDB" id="A0A0B0EC59"/>
<dbReference type="FunFam" id="3.60.110.10:FF:000010">
    <property type="entry name" value="Carbon-nitrogen hydrolase"/>
    <property type="match status" value="1"/>
</dbReference>
<dbReference type="GO" id="GO:0033388">
    <property type="term" value="P:putrescine biosynthetic process from arginine"/>
    <property type="evidence" value="ECO:0007669"/>
    <property type="project" value="TreeGrafter"/>
</dbReference>
<organism evidence="3 4">
    <name type="scientific">Candidatus Scalindua brodae</name>
    <dbReference type="NCBI Taxonomy" id="237368"/>
    <lineage>
        <taxon>Bacteria</taxon>
        <taxon>Pseudomonadati</taxon>
        <taxon>Planctomycetota</taxon>
        <taxon>Candidatus Brocadiia</taxon>
        <taxon>Candidatus Brocadiales</taxon>
        <taxon>Candidatus Scalinduaceae</taxon>
        <taxon>Candidatus Scalindua</taxon>
    </lineage>
</organism>